<evidence type="ECO:0000256" key="1">
    <source>
        <dbReference type="SAM" id="Phobius"/>
    </source>
</evidence>
<evidence type="ECO:0008006" key="3">
    <source>
        <dbReference type="Google" id="ProtNLM"/>
    </source>
</evidence>
<name>A0A6B3NP02_9CYAN</name>
<keyword evidence="1" id="KW-1133">Transmembrane helix</keyword>
<dbReference type="AlphaFoldDB" id="A0A6B3NP02"/>
<sequence length="190" mass="21804">MNTPAHAIANFLVLGRKREPQNHLPIVFGAILPDLPMVAFYAYEKIVRGMSEEFIWSQSYYDQNWQALFDVFNSVPLVVLGGLFAYSVGAKQLSILFASMALHACGDLPLHTDDAHRHFFPFSDWRFHSRVSYWDPRHYGNIVAPLETLAVLVGCFIIWKQHPSIPTRTLIAMVMVVYVAYWIYAVLVWD</sequence>
<protein>
    <recommendedName>
        <fullName evidence="3">Cobalamin biosynthesis protein CobQ</fullName>
    </recommendedName>
</protein>
<feature type="transmembrane region" description="Helical" evidence="1">
    <location>
        <begin position="24"/>
        <end position="43"/>
    </location>
</feature>
<comment type="caution">
    <text evidence="2">The sequence shown here is derived from an EMBL/GenBank/DDBJ whole genome shotgun (WGS) entry which is preliminary data.</text>
</comment>
<reference evidence="2" key="1">
    <citation type="submission" date="2019-11" db="EMBL/GenBank/DDBJ databases">
        <title>Genomic insights into an expanded diversity of filamentous marine cyanobacteria reveals the extraordinary biosynthetic potential of Moorea and Okeania.</title>
        <authorList>
            <person name="Ferreira Leao T."/>
            <person name="Wang M."/>
            <person name="Moss N."/>
            <person name="Da Silva R."/>
            <person name="Sanders J."/>
            <person name="Nurk S."/>
            <person name="Gurevich A."/>
            <person name="Humphrey G."/>
            <person name="Reher R."/>
            <person name="Zhu Q."/>
            <person name="Belda-Ferre P."/>
            <person name="Glukhov E."/>
            <person name="Rex R."/>
            <person name="Dorrestein P.C."/>
            <person name="Knight R."/>
            <person name="Pevzner P."/>
            <person name="Gerwick W.H."/>
            <person name="Gerwick L."/>
        </authorList>
    </citation>
    <scope>NUCLEOTIDE SEQUENCE</scope>
    <source>
        <strain evidence="2">SIO1C4</strain>
    </source>
</reference>
<organism evidence="2">
    <name type="scientific">Symploca sp. SIO1C4</name>
    <dbReference type="NCBI Taxonomy" id="2607765"/>
    <lineage>
        <taxon>Bacteria</taxon>
        <taxon>Bacillati</taxon>
        <taxon>Cyanobacteriota</taxon>
        <taxon>Cyanophyceae</taxon>
        <taxon>Coleofasciculales</taxon>
        <taxon>Coleofasciculaceae</taxon>
        <taxon>Symploca</taxon>
    </lineage>
</organism>
<gene>
    <name evidence="2" type="ORF">F6J89_25885</name>
</gene>
<feature type="transmembrane region" description="Helical" evidence="1">
    <location>
        <begin position="139"/>
        <end position="158"/>
    </location>
</feature>
<accession>A0A6B3NP02</accession>
<evidence type="ECO:0000313" key="2">
    <source>
        <dbReference type="EMBL" id="NER30958.1"/>
    </source>
</evidence>
<dbReference type="EMBL" id="JAAHFQ010000684">
    <property type="protein sequence ID" value="NER30958.1"/>
    <property type="molecule type" value="Genomic_DNA"/>
</dbReference>
<proteinExistence type="predicted"/>
<keyword evidence="1" id="KW-0472">Membrane</keyword>
<keyword evidence="1" id="KW-0812">Transmembrane</keyword>
<feature type="transmembrane region" description="Helical" evidence="1">
    <location>
        <begin position="64"/>
        <end position="86"/>
    </location>
</feature>
<feature type="transmembrane region" description="Helical" evidence="1">
    <location>
        <begin position="170"/>
        <end position="189"/>
    </location>
</feature>